<reference evidence="1" key="1">
    <citation type="submission" date="2023-08" db="EMBL/GenBank/DDBJ databases">
        <authorList>
            <person name="Audoor S."/>
            <person name="Bilcke G."/>
        </authorList>
    </citation>
    <scope>NUCLEOTIDE SEQUENCE</scope>
</reference>
<dbReference type="AlphaFoldDB" id="A0AAD2CMD5"/>
<evidence type="ECO:0000313" key="2">
    <source>
        <dbReference type="Proteomes" id="UP001295423"/>
    </source>
</evidence>
<sequence>MIGMKNDMILAHQIDFSSRFSMLHVVGLGEGAKDGALDVAMDGAAVGKDVSVGAGVTVGGVVLVATAGAIDEGLLLDAPQG</sequence>
<evidence type="ECO:0000313" key="1">
    <source>
        <dbReference type="EMBL" id="CAJ1936461.1"/>
    </source>
</evidence>
<organism evidence="1 2">
    <name type="scientific">Cylindrotheca closterium</name>
    <dbReference type="NCBI Taxonomy" id="2856"/>
    <lineage>
        <taxon>Eukaryota</taxon>
        <taxon>Sar</taxon>
        <taxon>Stramenopiles</taxon>
        <taxon>Ochrophyta</taxon>
        <taxon>Bacillariophyta</taxon>
        <taxon>Bacillariophyceae</taxon>
        <taxon>Bacillariophycidae</taxon>
        <taxon>Bacillariales</taxon>
        <taxon>Bacillariaceae</taxon>
        <taxon>Cylindrotheca</taxon>
    </lineage>
</organism>
<gene>
    <name evidence="1" type="ORF">CYCCA115_LOCUS5203</name>
</gene>
<dbReference type="EMBL" id="CAKOGP040000557">
    <property type="protein sequence ID" value="CAJ1936461.1"/>
    <property type="molecule type" value="Genomic_DNA"/>
</dbReference>
<accession>A0AAD2CMD5</accession>
<keyword evidence="2" id="KW-1185">Reference proteome</keyword>
<protein>
    <submittedName>
        <fullName evidence="1">Uncharacterized protein</fullName>
    </submittedName>
</protein>
<dbReference type="Proteomes" id="UP001295423">
    <property type="component" value="Unassembled WGS sequence"/>
</dbReference>
<name>A0AAD2CMD5_9STRA</name>
<comment type="caution">
    <text evidence="1">The sequence shown here is derived from an EMBL/GenBank/DDBJ whole genome shotgun (WGS) entry which is preliminary data.</text>
</comment>
<proteinExistence type="predicted"/>